<dbReference type="PANTHER" id="PTHR45828">
    <property type="entry name" value="CYTOCHROME B561/FERRIC REDUCTASE TRANSMEMBRANE"/>
    <property type="match status" value="1"/>
</dbReference>
<keyword evidence="2" id="KW-0732">Signal</keyword>
<dbReference type="EMBL" id="JAZDUA010000442">
    <property type="protein sequence ID" value="KAK7792534.1"/>
    <property type="molecule type" value="Genomic_DNA"/>
</dbReference>
<dbReference type="InterPro" id="IPR051237">
    <property type="entry name" value="Ferric-chelate_Red/DefProt"/>
</dbReference>
<feature type="signal peptide" evidence="2">
    <location>
        <begin position="1"/>
        <end position="28"/>
    </location>
</feature>
<evidence type="ECO:0000259" key="3">
    <source>
        <dbReference type="PROSITE" id="PS51019"/>
    </source>
</evidence>
<dbReference type="PROSITE" id="PS51019">
    <property type="entry name" value="REELIN"/>
    <property type="match status" value="1"/>
</dbReference>
<dbReference type="AlphaFoldDB" id="A0AAN9Z2C3"/>
<evidence type="ECO:0000256" key="1">
    <source>
        <dbReference type="SAM" id="MobiDB-lite"/>
    </source>
</evidence>
<dbReference type="Proteomes" id="UP001378592">
    <property type="component" value="Unassembled WGS sequence"/>
</dbReference>
<dbReference type="PANTHER" id="PTHR45828:SF33">
    <property type="entry name" value="DOMON DOMAIN-CONTAINING PROTEIN"/>
    <property type="match status" value="1"/>
</dbReference>
<proteinExistence type="predicted"/>
<comment type="caution">
    <text evidence="4">The sequence shown here is derived from an EMBL/GenBank/DDBJ whole genome shotgun (WGS) entry which is preliminary data.</text>
</comment>
<dbReference type="InterPro" id="IPR042307">
    <property type="entry name" value="Reeler_sf"/>
</dbReference>
<keyword evidence="5" id="KW-1185">Reference proteome</keyword>
<name>A0AAN9Z2C3_9ORTH</name>
<protein>
    <recommendedName>
        <fullName evidence="3">Reelin domain-containing protein</fullName>
    </recommendedName>
</protein>
<dbReference type="Pfam" id="PF02014">
    <property type="entry name" value="Reeler"/>
    <property type="match status" value="1"/>
</dbReference>
<organism evidence="4 5">
    <name type="scientific">Gryllus longicercus</name>
    <dbReference type="NCBI Taxonomy" id="2509291"/>
    <lineage>
        <taxon>Eukaryota</taxon>
        <taxon>Metazoa</taxon>
        <taxon>Ecdysozoa</taxon>
        <taxon>Arthropoda</taxon>
        <taxon>Hexapoda</taxon>
        <taxon>Insecta</taxon>
        <taxon>Pterygota</taxon>
        <taxon>Neoptera</taxon>
        <taxon>Polyneoptera</taxon>
        <taxon>Orthoptera</taxon>
        <taxon>Ensifera</taxon>
        <taxon>Gryllidea</taxon>
        <taxon>Grylloidea</taxon>
        <taxon>Gryllidae</taxon>
        <taxon>Gryllinae</taxon>
        <taxon>Gryllus</taxon>
    </lineage>
</organism>
<feature type="domain" description="Reelin" evidence="3">
    <location>
        <begin position="11"/>
        <end position="160"/>
    </location>
</feature>
<dbReference type="InterPro" id="IPR002861">
    <property type="entry name" value="Reeler_dom"/>
</dbReference>
<dbReference type="Gene3D" id="2.60.40.4060">
    <property type="entry name" value="Reeler domain"/>
    <property type="match status" value="1"/>
</dbReference>
<feature type="chain" id="PRO_5042827626" description="Reelin domain-containing protein" evidence="2">
    <location>
        <begin position="29"/>
        <end position="160"/>
    </location>
</feature>
<dbReference type="CDD" id="cd08544">
    <property type="entry name" value="Reeler"/>
    <property type="match status" value="1"/>
</dbReference>
<dbReference type="GO" id="GO:0016020">
    <property type="term" value="C:membrane"/>
    <property type="evidence" value="ECO:0007669"/>
    <property type="project" value="TreeGrafter"/>
</dbReference>
<gene>
    <name evidence="4" type="ORF">R5R35_008641</name>
</gene>
<reference evidence="4 5" key="1">
    <citation type="submission" date="2024-03" db="EMBL/GenBank/DDBJ databases">
        <title>The genome assembly and annotation of the cricket Gryllus longicercus Weissman &amp; Gray.</title>
        <authorList>
            <person name="Szrajer S."/>
            <person name="Gray D."/>
            <person name="Ylla G."/>
        </authorList>
    </citation>
    <scope>NUCLEOTIDE SEQUENCE [LARGE SCALE GENOMIC DNA]</scope>
    <source>
        <strain evidence="4">DAG 2021-001</strain>
        <tissue evidence="4">Whole body minus gut</tissue>
    </source>
</reference>
<feature type="region of interest" description="Disordered" evidence="1">
    <location>
        <begin position="103"/>
        <end position="122"/>
    </location>
</feature>
<evidence type="ECO:0000256" key="2">
    <source>
        <dbReference type="SAM" id="SignalP"/>
    </source>
</evidence>
<evidence type="ECO:0000313" key="4">
    <source>
        <dbReference type="EMBL" id="KAK7792534.1"/>
    </source>
</evidence>
<evidence type="ECO:0000313" key="5">
    <source>
        <dbReference type="Proteomes" id="UP001378592"/>
    </source>
</evidence>
<accession>A0AAN9Z2C3</accession>
<sequence length="160" mass="16353">MRQLALACAAAAACALLLACQVQGYAKGAPEGSCGDMVPQHGVDPQKSPAPYTLTPVKAKDGSVSLTLKGGKTFKGFLVQGRDASGKAVGSFKVTPGARTVDCTGPNSASGATHSGPEEKSSVSLTWEPKGVSGPITFWYTVAHNGGEFWVAQKTQSVAL</sequence>
<dbReference type="PROSITE" id="PS51257">
    <property type="entry name" value="PROKAR_LIPOPROTEIN"/>
    <property type="match status" value="1"/>
</dbReference>